<protein>
    <submittedName>
        <fullName evidence="1">Uncharacterized protein</fullName>
    </submittedName>
</protein>
<accession>A0A822Z590</accession>
<comment type="caution">
    <text evidence="1">The sequence shown here is derived from an EMBL/GenBank/DDBJ whole genome shotgun (WGS) entry which is preliminary data.</text>
</comment>
<evidence type="ECO:0000313" key="2">
    <source>
        <dbReference type="Proteomes" id="UP000607653"/>
    </source>
</evidence>
<evidence type="ECO:0000313" key="1">
    <source>
        <dbReference type="EMBL" id="DAD38861.1"/>
    </source>
</evidence>
<organism evidence="1 2">
    <name type="scientific">Nelumbo nucifera</name>
    <name type="common">Sacred lotus</name>
    <dbReference type="NCBI Taxonomy" id="4432"/>
    <lineage>
        <taxon>Eukaryota</taxon>
        <taxon>Viridiplantae</taxon>
        <taxon>Streptophyta</taxon>
        <taxon>Embryophyta</taxon>
        <taxon>Tracheophyta</taxon>
        <taxon>Spermatophyta</taxon>
        <taxon>Magnoliopsida</taxon>
        <taxon>Proteales</taxon>
        <taxon>Nelumbonaceae</taxon>
        <taxon>Nelumbo</taxon>
    </lineage>
</organism>
<dbReference type="Proteomes" id="UP000607653">
    <property type="component" value="Unassembled WGS sequence"/>
</dbReference>
<dbReference type="AlphaFoldDB" id="A0A822Z590"/>
<gene>
    <name evidence="1" type="ORF">HUJ06_013183</name>
</gene>
<proteinExistence type="predicted"/>
<name>A0A822Z590_NELNU</name>
<reference evidence="1 2" key="1">
    <citation type="journal article" date="2020" name="Mol. Biol. Evol.">
        <title>Distinct Expression and Methylation Patterns for Genes with Different Fates following a Single Whole-Genome Duplication in Flowering Plants.</title>
        <authorList>
            <person name="Shi T."/>
            <person name="Rahmani R.S."/>
            <person name="Gugger P.F."/>
            <person name="Wang M."/>
            <person name="Li H."/>
            <person name="Zhang Y."/>
            <person name="Li Z."/>
            <person name="Wang Q."/>
            <person name="Van de Peer Y."/>
            <person name="Marchal K."/>
            <person name="Chen J."/>
        </authorList>
    </citation>
    <scope>NUCLEOTIDE SEQUENCE [LARGE SCALE GENOMIC DNA]</scope>
    <source>
        <tissue evidence="1">Leaf</tissue>
    </source>
</reference>
<keyword evidence="2" id="KW-1185">Reference proteome</keyword>
<sequence>MKKVVVGKLGVDLGRKRKEFKKSELDASLGDLKKLRASNKTHLVHVTKVFSCLKDGLVGAGPTNKFKKLYKRKGIKPKGQGLRLRLGRLEGAES</sequence>
<dbReference type="EMBL" id="DUZY01000005">
    <property type="protein sequence ID" value="DAD38861.1"/>
    <property type="molecule type" value="Genomic_DNA"/>
</dbReference>